<keyword evidence="8" id="KW-1185">Reference proteome</keyword>
<gene>
    <name evidence="7" type="ORF">LSTR_LSTR013859</name>
</gene>
<dbReference type="SMART" id="SM00317">
    <property type="entry name" value="SET"/>
    <property type="match status" value="1"/>
</dbReference>
<accession>A0A482X015</accession>
<dbReference type="InterPro" id="IPR046341">
    <property type="entry name" value="SET_dom_sf"/>
</dbReference>
<comment type="caution">
    <text evidence="7">The sequence shown here is derived from an EMBL/GenBank/DDBJ whole genome shotgun (WGS) entry which is preliminary data.</text>
</comment>
<dbReference type="Proteomes" id="UP000291343">
    <property type="component" value="Unassembled WGS sequence"/>
</dbReference>
<name>A0A482X015_LAOST</name>
<dbReference type="AlphaFoldDB" id="A0A482X015"/>
<dbReference type="GO" id="GO:0008270">
    <property type="term" value="F:zinc ion binding"/>
    <property type="evidence" value="ECO:0007669"/>
    <property type="project" value="UniProtKB-KW"/>
</dbReference>
<evidence type="ECO:0000313" key="8">
    <source>
        <dbReference type="Proteomes" id="UP000291343"/>
    </source>
</evidence>
<keyword evidence="2 4" id="KW-0863">Zinc-finger</keyword>
<dbReference type="CDD" id="cd20071">
    <property type="entry name" value="SET_SMYD"/>
    <property type="match status" value="1"/>
</dbReference>
<dbReference type="GO" id="GO:0008757">
    <property type="term" value="F:S-adenosylmethionine-dependent methyltransferase activity"/>
    <property type="evidence" value="ECO:0007669"/>
    <property type="project" value="UniProtKB-ARBA"/>
</dbReference>
<dbReference type="InterPro" id="IPR053010">
    <property type="entry name" value="SET_SmydA-8"/>
</dbReference>
<evidence type="ECO:0008006" key="9">
    <source>
        <dbReference type="Google" id="ProtNLM"/>
    </source>
</evidence>
<evidence type="ECO:0000313" key="7">
    <source>
        <dbReference type="EMBL" id="RZF39124.1"/>
    </source>
</evidence>
<dbReference type="Pfam" id="PF01753">
    <property type="entry name" value="zf-MYND"/>
    <property type="match status" value="1"/>
</dbReference>
<dbReference type="STRING" id="195883.A0A482X015"/>
<evidence type="ECO:0000259" key="6">
    <source>
        <dbReference type="PROSITE" id="PS50865"/>
    </source>
</evidence>
<proteinExistence type="predicted"/>
<dbReference type="PROSITE" id="PS01360">
    <property type="entry name" value="ZF_MYND_1"/>
    <property type="match status" value="1"/>
</dbReference>
<evidence type="ECO:0000256" key="4">
    <source>
        <dbReference type="PROSITE-ProRule" id="PRU00134"/>
    </source>
</evidence>
<keyword evidence="1" id="KW-0479">Metal-binding</keyword>
<keyword evidence="3" id="KW-0862">Zinc</keyword>
<feature type="domain" description="SET" evidence="5">
    <location>
        <begin position="41"/>
        <end position="287"/>
    </location>
</feature>
<sequence>MSDNKCAVCSQPARQLCGGCKTVFYCSREHQRADWKQRHKHQCSCYKVVASDTLGRHLVATRDIKAGEVIIKEPPLVVGPKLCSVPTCLGCHKTLQATSPDDETPANYYKCSGCGWPLCAPRCESLPQHKQECELMCKNGFTSTITYQNSPKPESAYCVILPLRCLLLDKPKFEQFMNLESHLETRKNTPLYRMLNENLVGFIKQVLELPFDPETILKVAAILDTNAFEIRKMVGKVKVRGLYLKAAMLSHDCVPNTKHIYVDDDFKIVITATEDIRKGDVITTTYTQTLWGTLARRSHLRGVKCFSCSCARCADPTELGLYLGCILCSKCGAKLVSVSPLQDTAEWKCEKCSHKIAARQMIAGNESIKRELDGLKSGGIDGLEQFIAKYSDSKSVLHATNSHLLQAKHALSQLYGNCLQKLTEEQVKLQIRVCEELLEVADTLEPGITRFRGLLLYDLQAARLVNIKNEFENENITGDEAQAYLAEPMKILGEATEILRTEPDLLYLLEDKMKEISELCSF</sequence>
<dbReference type="Gene3D" id="2.170.270.10">
    <property type="entry name" value="SET domain"/>
    <property type="match status" value="1"/>
</dbReference>
<dbReference type="SMR" id="A0A482X015"/>
<evidence type="ECO:0000256" key="1">
    <source>
        <dbReference type="ARBA" id="ARBA00022723"/>
    </source>
</evidence>
<feature type="domain" description="MYND-type" evidence="6">
    <location>
        <begin position="6"/>
        <end position="43"/>
    </location>
</feature>
<evidence type="ECO:0000256" key="2">
    <source>
        <dbReference type="ARBA" id="ARBA00022771"/>
    </source>
</evidence>
<dbReference type="Pfam" id="PF00856">
    <property type="entry name" value="SET"/>
    <property type="match status" value="1"/>
</dbReference>
<dbReference type="GO" id="GO:0008276">
    <property type="term" value="F:protein methyltransferase activity"/>
    <property type="evidence" value="ECO:0007669"/>
    <property type="project" value="UniProtKB-ARBA"/>
</dbReference>
<dbReference type="SUPFAM" id="SSF82199">
    <property type="entry name" value="SET domain"/>
    <property type="match status" value="1"/>
</dbReference>
<reference evidence="7 8" key="1">
    <citation type="journal article" date="2017" name="Gigascience">
        <title>Genome sequence of the small brown planthopper, Laodelphax striatellus.</title>
        <authorList>
            <person name="Zhu J."/>
            <person name="Jiang F."/>
            <person name="Wang X."/>
            <person name="Yang P."/>
            <person name="Bao Y."/>
            <person name="Zhao W."/>
            <person name="Wang W."/>
            <person name="Lu H."/>
            <person name="Wang Q."/>
            <person name="Cui N."/>
            <person name="Li J."/>
            <person name="Chen X."/>
            <person name="Luo L."/>
            <person name="Yu J."/>
            <person name="Kang L."/>
            <person name="Cui F."/>
        </authorList>
    </citation>
    <scope>NUCLEOTIDE SEQUENCE [LARGE SCALE GENOMIC DNA]</scope>
    <source>
        <strain evidence="7">Lst14</strain>
    </source>
</reference>
<dbReference type="PANTHER" id="PTHR46455">
    <property type="entry name" value="SET AND MYND DOMAIN CONTAINING, ARTHROPOD-SPECIFIC, MEMBER 4, ISOFORM A"/>
    <property type="match status" value="1"/>
</dbReference>
<evidence type="ECO:0000259" key="5">
    <source>
        <dbReference type="PROSITE" id="PS50280"/>
    </source>
</evidence>
<dbReference type="PANTHER" id="PTHR46455:SF1">
    <property type="entry name" value="SET AND MYND DOMAIN CONTAINING, ARTHROPOD-SPECIFIC, MEMBER 2"/>
    <property type="match status" value="1"/>
</dbReference>
<organism evidence="7 8">
    <name type="scientific">Laodelphax striatellus</name>
    <name type="common">Small brown planthopper</name>
    <name type="synonym">Delphax striatella</name>
    <dbReference type="NCBI Taxonomy" id="195883"/>
    <lineage>
        <taxon>Eukaryota</taxon>
        <taxon>Metazoa</taxon>
        <taxon>Ecdysozoa</taxon>
        <taxon>Arthropoda</taxon>
        <taxon>Hexapoda</taxon>
        <taxon>Insecta</taxon>
        <taxon>Pterygota</taxon>
        <taxon>Neoptera</taxon>
        <taxon>Paraneoptera</taxon>
        <taxon>Hemiptera</taxon>
        <taxon>Auchenorrhyncha</taxon>
        <taxon>Fulgoroidea</taxon>
        <taxon>Delphacidae</taxon>
        <taxon>Criomorphinae</taxon>
        <taxon>Laodelphax</taxon>
    </lineage>
</organism>
<dbReference type="InParanoid" id="A0A482X015"/>
<dbReference type="PROSITE" id="PS50280">
    <property type="entry name" value="SET"/>
    <property type="match status" value="1"/>
</dbReference>
<dbReference type="Gene3D" id="1.10.220.160">
    <property type="match status" value="1"/>
</dbReference>
<dbReference type="OrthoDB" id="265717at2759"/>
<dbReference type="GO" id="GO:0008170">
    <property type="term" value="F:N-methyltransferase activity"/>
    <property type="evidence" value="ECO:0007669"/>
    <property type="project" value="UniProtKB-ARBA"/>
</dbReference>
<protein>
    <recommendedName>
        <fullName evidence="9">MYND-type domain-containing protein</fullName>
    </recommendedName>
</protein>
<dbReference type="Gene3D" id="6.10.140.2220">
    <property type="match status" value="2"/>
</dbReference>
<dbReference type="PROSITE" id="PS50865">
    <property type="entry name" value="ZF_MYND_2"/>
    <property type="match status" value="1"/>
</dbReference>
<dbReference type="InterPro" id="IPR001214">
    <property type="entry name" value="SET_dom"/>
</dbReference>
<dbReference type="SUPFAM" id="SSF144232">
    <property type="entry name" value="HIT/MYND zinc finger-like"/>
    <property type="match status" value="1"/>
</dbReference>
<dbReference type="EMBL" id="QKKF02020530">
    <property type="protein sequence ID" value="RZF39124.1"/>
    <property type="molecule type" value="Genomic_DNA"/>
</dbReference>
<evidence type="ECO:0000256" key="3">
    <source>
        <dbReference type="ARBA" id="ARBA00022833"/>
    </source>
</evidence>
<dbReference type="InterPro" id="IPR002893">
    <property type="entry name" value="Znf_MYND"/>
</dbReference>